<organism evidence="2 3">
    <name type="scientific">Paraglaciecola hydrolytica</name>
    <dbReference type="NCBI Taxonomy" id="1799789"/>
    <lineage>
        <taxon>Bacteria</taxon>
        <taxon>Pseudomonadati</taxon>
        <taxon>Pseudomonadota</taxon>
        <taxon>Gammaproteobacteria</taxon>
        <taxon>Alteromonadales</taxon>
        <taxon>Alteromonadaceae</taxon>
        <taxon>Paraglaciecola</taxon>
    </lineage>
</organism>
<accession>A0A136A0U7</accession>
<evidence type="ECO:0000313" key="2">
    <source>
        <dbReference type="EMBL" id="KXI28827.1"/>
    </source>
</evidence>
<evidence type="ECO:0008006" key="4">
    <source>
        <dbReference type="Google" id="ProtNLM"/>
    </source>
</evidence>
<keyword evidence="3" id="KW-1185">Reference proteome</keyword>
<dbReference type="AlphaFoldDB" id="A0A136A0U7"/>
<dbReference type="RefSeq" id="WP_068375612.1">
    <property type="nucleotide sequence ID" value="NZ_LSNE01000005.1"/>
</dbReference>
<protein>
    <recommendedName>
        <fullName evidence="4">Lipoprotein</fullName>
    </recommendedName>
</protein>
<feature type="signal peptide" evidence="1">
    <location>
        <begin position="1"/>
        <end position="18"/>
    </location>
</feature>
<name>A0A136A0U7_9ALTE</name>
<evidence type="ECO:0000313" key="3">
    <source>
        <dbReference type="Proteomes" id="UP000070299"/>
    </source>
</evidence>
<dbReference type="OrthoDB" id="6382813at2"/>
<dbReference type="Gene3D" id="2.60.120.260">
    <property type="entry name" value="Galactose-binding domain-like"/>
    <property type="match status" value="1"/>
</dbReference>
<comment type="caution">
    <text evidence="2">The sequence shown here is derived from an EMBL/GenBank/DDBJ whole genome shotgun (WGS) entry which is preliminary data.</text>
</comment>
<sequence length="715" mass="76664">MKTFNSSKMLLASSVILALSGCGSEDYTPAAKTNNSAPTHGGDITKSFTEKDALAFINLLGTPTGDDVGSGSVTDADGSYLSVKDVQITVAGPKAEAIGNVGVEMNGNKVGIRPSAIAPMLDTDETHTITLTFNISDGSNTVARQATFIVTGEDFAPVVEGDLVSNFTRDAGAVSVDLLRKVTDADGEVLTTTDVVADAANPFTLPFTVNGNMLELDIAAVESQIPDGQKVTFDFTYKIADHRFEESRKLTVNVLGVQDIPGAPLILNYFLEESANETDTVQVYDLTTETQDREGDAVMISELSVDGQTALPYGVELDGNMLSVDPHAYFNEVKAGGKKELQFLFKVSDDQGNTSDGERSLVVTINGEQTNLVAKSGFSAGFENTANVGPLDQTTNPAGFVWGWAGWACPGKAIRTESARTGDYGMLMQGSFCHFEIHNIIPALENNQKYAMSYWLRNEASNGAAGNPYVPLFANVGDTGLDNRFWMGSRYFDQSLNKWMEHVQLINTNDFGNWDGYENLAVNFGLLKYDDSYSGGKHDIDDLNMVKFGHFDTAVHDMLVDDFGLFENAQTVAVSAGIAEVREVAGAHKLYVDTTGAVDGVTISLPIKAGAIKAGGRYAVALNAQLINHDTLYAAGANTQVAYYVGLSNGMESIAANGNGITWGANDSAADIIITEEFGRSAEVNWSQETMTLNILLSRADAQYYIDNVRLIAIP</sequence>
<keyword evidence="1" id="KW-0732">Signal</keyword>
<dbReference type="Proteomes" id="UP000070299">
    <property type="component" value="Unassembled WGS sequence"/>
</dbReference>
<proteinExistence type="predicted"/>
<feature type="chain" id="PRO_5007469228" description="Lipoprotein" evidence="1">
    <location>
        <begin position="19"/>
        <end position="715"/>
    </location>
</feature>
<evidence type="ECO:0000256" key="1">
    <source>
        <dbReference type="SAM" id="SignalP"/>
    </source>
</evidence>
<dbReference type="STRING" id="1799789.AX660_11540"/>
<dbReference type="EMBL" id="LSNE01000005">
    <property type="protein sequence ID" value="KXI28827.1"/>
    <property type="molecule type" value="Genomic_DNA"/>
</dbReference>
<reference evidence="3" key="1">
    <citation type="submission" date="2016-02" db="EMBL/GenBank/DDBJ databases">
        <authorList>
            <person name="Schultz-Johansen M."/>
            <person name="Glaring M.A."/>
            <person name="Bech P.K."/>
            <person name="Stougaard P."/>
        </authorList>
    </citation>
    <scope>NUCLEOTIDE SEQUENCE [LARGE SCALE GENOMIC DNA]</scope>
    <source>
        <strain evidence="3">S66</strain>
    </source>
</reference>
<gene>
    <name evidence="2" type="ORF">AX660_11540</name>
</gene>
<dbReference type="PROSITE" id="PS51257">
    <property type="entry name" value="PROKAR_LIPOPROTEIN"/>
    <property type="match status" value="1"/>
</dbReference>